<proteinExistence type="predicted"/>
<name>A0A319D0K1_9EURO</name>
<gene>
    <name evidence="2" type="ORF">BO71DRAFT_404125</name>
</gene>
<evidence type="ECO:0000313" key="3">
    <source>
        <dbReference type="Proteomes" id="UP000247810"/>
    </source>
</evidence>
<dbReference type="OrthoDB" id="5329385at2759"/>
<protein>
    <submittedName>
        <fullName evidence="2">Uncharacterized protein</fullName>
    </submittedName>
</protein>
<dbReference type="InterPro" id="IPR031342">
    <property type="entry name" value="Mug163-like"/>
</dbReference>
<dbReference type="Proteomes" id="UP000247810">
    <property type="component" value="Unassembled WGS sequence"/>
</dbReference>
<feature type="non-terminal residue" evidence="2">
    <location>
        <position position="169"/>
    </location>
</feature>
<organism evidence="2 3">
    <name type="scientific">Aspergillus ellipticus CBS 707.79</name>
    <dbReference type="NCBI Taxonomy" id="1448320"/>
    <lineage>
        <taxon>Eukaryota</taxon>
        <taxon>Fungi</taxon>
        <taxon>Dikarya</taxon>
        <taxon>Ascomycota</taxon>
        <taxon>Pezizomycotina</taxon>
        <taxon>Eurotiomycetes</taxon>
        <taxon>Eurotiomycetidae</taxon>
        <taxon>Eurotiales</taxon>
        <taxon>Aspergillaceae</taxon>
        <taxon>Aspergillus</taxon>
        <taxon>Aspergillus subgen. Circumdati</taxon>
    </lineage>
</organism>
<evidence type="ECO:0000256" key="1">
    <source>
        <dbReference type="SAM" id="MobiDB-lite"/>
    </source>
</evidence>
<dbReference type="STRING" id="1448320.A0A319D0K1"/>
<accession>A0A319D0K1</accession>
<dbReference type="EMBL" id="KZ826128">
    <property type="protein sequence ID" value="PYH88087.1"/>
    <property type="molecule type" value="Genomic_DNA"/>
</dbReference>
<dbReference type="Pfam" id="PF17119">
    <property type="entry name" value="MMU163"/>
    <property type="match status" value="1"/>
</dbReference>
<feature type="region of interest" description="Disordered" evidence="1">
    <location>
        <begin position="65"/>
        <end position="92"/>
    </location>
</feature>
<evidence type="ECO:0000313" key="2">
    <source>
        <dbReference type="EMBL" id="PYH88087.1"/>
    </source>
</evidence>
<keyword evidence="3" id="KW-1185">Reference proteome</keyword>
<sequence length="169" mass="18358">MPPKLVVPAGPGPPCAALRRRPHPPPFTIQAAVSRQQYFVSPSPPTLAQPRHDIIHGPQLTPVSPTLFSQTGFRPSISDGLDGGPQRDHKPPDERILKLGTSNPTLRILSPRLPTLLTNPLPSKILSPSVTLHLFPSTHPHLPIVKGRTLYRAVLWTVPVAWSSLPLLG</sequence>
<feature type="region of interest" description="Disordered" evidence="1">
    <location>
        <begin position="1"/>
        <end position="23"/>
    </location>
</feature>
<dbReference type="VEuPathDB" id="FungiDB:BO71DRAFT_404125"/>
<reference evidence="2 3" key="1">
    <citation type="submission" date="2018-02" db="EMBL/GenBank/DDBJ databases">
        <title>The genomes of Aspergillus section Nigri reveals drivers in fungal speciation.</title>
        <authorList>
            <consortium name="DOE Joint Genome Institute"/>
            <person name="Vesth T.C."/>
            <person name="Nybo J."/>
            <person name="Theobald S."/>
            <person name="Brandl J."/>
            <person name="Frisvad J.C."/>
            <person name="Nielsen K.F."/>
            <person name="Lyhne E.K."/>
            <person name="Kogle M.E."/>
            <person name="Kuo A."/>
            <person name="Riley R."/>
            <person name="Clum A."/>
            <person name="Nolan M."/>
            <person name="Lipzen A."/>
            <person name="Salamov A."/>
            <person name="Henrissat B."/>
            <person name="Wiebenga A."/>
            <person name="De vries R.P."/>
            <person name="Grigoriev I.V."/>
            <person name="Mortensen U.H."/>
            <person name="Andersen M.R."/>
            <person name="Baker S.E."/>
        </authorList>
    </citation>
    <scope>NUCLEOTIDE SEQUENCE [LARGE SCALE GENOMIC DNA]</scope>
    <source>
        <strain evidence="2 3">CBS 707.79</strain>
    </source>
</reference>
<feature type="compositionally biased region" description="Pro residues" evidence="1">
    <location>
        <begin position="1"/>
        <end position="14"/>
    </location>
</feature>
<dbReference type="AlphaFoldDB" id="A0A319D0K1"/>